<comment type="caution">
    <text evidence="1">The sequence shown here is derived from an EMBL/GenBank/DDBJ whole genome shotgun (WGS) entry which is preliminary data.</text>
</comment>
<dbReference type="Proteomes" id="UP000665181">
    <property type="component" value="Unassembled WGS sequence"/>
</dbReference>
<name>A0A8I1WH62_BACIU</name>
<dbReference type="RefSeq" id="WP_208556888.1">
    <property type="nucleotide sequence ID" value="NZ_JAGFPW010000034.1"/>
</dbReference>
<reference evidence="1" key="1">
    <citation type="submission" date="2021-03" db="EMBL/GenBank/DDBJ databases">
        <title>Isolation of Bacillus subtilis from fermented food sample.</title>
        <authorList>
            <person name="Lakshmanan V."/>
            <person name="Athira K."/>
            <person name="Rajagopal K."/>
        </authorList>
    </citation>
    <scope>NUCLEOTIDE SEQUENCE</scope>
    <source>
        <strain evidence="1">S1</strain>
    </source>
</reference>
<dbReference type="AlphaFoldDB" id="A0A8I1WH62"/>
<evidence type="ECO:0008006" key="3">
    <source>
        <dbReference type="Google" id="ProtNLM"/>
    </source>
</evidence>
<sequence length="885" mass="103139">MKSKQMNKPVYIQSMEASDIYEHVKRNRVLIKKYHGMIPFSLELIKLRKLGEKRFVETEIKHSKKFISDDIINVKFKMKVRSGEEIVNGIKKKLKELDDAASDDYKTKLNSYIKLIEDEIKDDKWKEVKNADLRRYFYENGFTITEVDEETGEILKTTKYVVYKRSSSKSRTGQCLFIKEELHEEMINWSRMYLSFQPNKKIDYAGLLAYESLVGSSLESTIKINPKNMLIVADKESKFKQTCNVVRTGKNGFLESFEEETHVINSLFDGESLLDKKYFPNNQSMLLLRNHMFKSAAFNTNIQEFLRAKCPKDIEYDQWEIPNMFGELIKAKDIEFIFTPTSLKALKFSDVIGGKQKMWSYWKELVDAESSVFGICKHEKQSKRGRDNRGNILQQTSYQMLNCLPMSANDMDALTSFEKDYINDLKNNDDVFIDYITKEKNDMNSNMMFADLYHRNNDIVHTKIFRDFRKSTINKYVNHIKRGKLRLKGDYCVLFGNPIEYLYHAIGESPGEQLLKGNEIHTTLFEPNKELIAFRNPNTSPSNVLIAKNRHVPEITKWFNLTDNIVCVNAINFAIQDILSGCDYDSDTMVIFDDTKLLEIGKRCSGKYLVCVNDVASQSRDYVLNNRDMCDIDNQLAESQRNIGEVVNLGQFCMSVYWDMLASGTKEKNLKELMKKIDVMTILSGICIDLAKKFYEIKISAEIKHVQSIPELNRNKPLFWKFLGDPKMNKKNKKKKEYDMYNCPMDFLFNNMSKIKNATHRENIPLENLLEKRNIAKGNRKQEQKLISYVEEKCNEINALHCASMEDEERNKAIDNIIKYYNFKVQKLKVKPDTMYAILLHMVKSKSNNATKLMNILHTTQKDTFLEAFKTKKSHINNTNSPKTA</sequence>
<evidence type="ECO:0000313" key="2">
    <source>
        <dbReference type="Proteomes" id="UP000665181"/>
    </source>
</evidence>
<gene>
    <name evidence="1" type="ORF">J5227_21510</name>
</gene>
<dbReference type="EMBL" id="JAGFPW010000034">
    <property type="protein sequence ID" value="MBO3796817.1"/>
    <property type="molecule type" value="Genomic_DNA"/>
</dbReference>
<protein>
    <recommendedName>
        <fullName evidence="3">RNA dependent RNA polymerase</fullName>
    </recommendedName>
</protein>
<organism evidence="1 2">
    <name type="scientific">Bacillus subtilis</name>
    <dbReference type="NCBI Taxonomy" id="1423"/>
    <lineage>
        <taxon>Bacteria</taxon>
        <taxon>Bacillati</taxon>
        <taxon>Bacillota</taxon>
        <taxon>Bacilli</taxon>
        <taxon>Bacillales</taxon>
        <taxon>Bacillaceae</taxon>
        <taxon>Bacillus</taxon>
    </lineage>
</organism>
<proteinExistence type="predicted"/>
<accession>A0A8I1WH62</accession>
<evidence type="ECO:0000313" key="1">
    <source>
        <dbReference type="EMBL" id="MBO3796817.1"/>
    </source>
</evidence>